<dbReference type="EC" id="3.1.1.-" evidence="6"/>
<dbReference type="Gene3D" id="2.120.10.10">
    <property type="match status" value="1"/>
</dbReference>
<keyword evidence="1" id="KW-0719">Serine esterase</keyword>
<dbReference type="SUPFAM" id="SSF53474">
    <property type="entry name" value="alpha/beta-Hydrolases"/>
    <property type="match status" value="2"/>
</dbReference>
<feature type="domain" description="Dienelactone hydrolase" evidence="4">
    <location>
        <begin position="496"/>
        <end position="629"/>
    </location>
</feature>
<proteinExistence type="predicted"/>
<dbReference type="Pfam" id="PF22244">
    <property type="entry name" value="GCE_fung"/>
    <property type="match status" value="1"/>
</dbReference>
<dbReference type="GO" id="GO:0052689">
    <property type="term" value="F:carboxylic ester hydrolase activity"/>
    <property type="evidence" value="ECO:0007669"/>
    <property type="project" value="UniProtKB-KW"/>
</dbReference>
<organism evidence="6 7">
    <name type="scientific">Petrimonas mucosa</name>
    <dbReference type="NCBI Taxonomy" id="1642646"/>
    <lineage>
        <taxon>Bacteria</taxon>
        <taxon>Pseudomonadati</taxon>
        <taxon>Bacteroidota</taxon>
        <taxon>Bacteroidia</taxon>
        <taxon>Bacteroidales</taxon>
        <taxon>Dysgonomonadaceae</taxon>
        <taxon>Petrimonas</taxon>
    </lineage>
</organism>
<evidence type="ECO:0000259" key="4">
    <source>
        <dbReference type="Pfam" id="PF01738"/>
    </source>
</evidence>
<dbReference type="InterPro" id="IPR036278">
    <property type="entry name" value="Sialidase_sf"/>
</dbReference>
<dbReference type="PANTHER" id="PTHR22946">
    <property type="entry name" value="DIENELACTONE HYDROLASE DOMAIN-CONTAINING PROTEIN-RELATED"/>
    <property type="match status" value="1"/>
</dbReference>
<dbReference type="PANTHER" id="PTHR22946:SF9">
    <property type="entry name" value="POLYKETIDE TRANSFERASE AF380"/>
    <property type="match status" value="1"/>
</dbReference>
<dbReference type="Pfam" id="PF15892">
    <property type="entry name" value="BNR_4"/>
    <property type="match status" value="1"/>
</dbReference>
<dbReference type="InterPro" id="IPR002925">
    <property type="entry name" value="Dienelactn_hydro"/>
</dbReference>
<dbReference type="InterPro" id="IPR054579">
    <property type="entry name" value="GCE-like_dom"/>
</dbReference>
<evidence type="ECO:0000256" key="1">
    <source>
        <dbReference type="ARBA" id="ARBA00022487"/>
    </source>
</evidence>
<dbReference type="KEGG" id="pmuc:ING2E5A_2889"/>
<sequence length="1163" mass="132691">MLSVLPPDRTNYGRVSFLDKTFNDWLRRTGELPPDFDEMPSIPFLPNPLIIDEGGSNKPVKSMNQWNSKKEWMREQLARYITGTTPPPPDDLQAKILEERKDGEVTLRIVELSFGPDQKATLTLELMIPPGEGPFPVFLTNWNHREWAQIAVRRGYIGCLYAGADTKDDTEVYSEIWAGQYDFTRLMRRAYGASRAVDYLFTLPYVDRDKIGITGHSRNGKTSLMAAAFDDRIGACIPSSGGTGAEVPWRYNAHKYDVEDIALLACAQPAWLHPRLRFFIGREHKLPVDQNSFMSLIAPRGLMLSTAVTESASNIFGIEQAYHSTKNVYEFLDAEENIAIASRYGLHGVNANDIEGYVDFFDFVFHRTDRAPENRLFYNYTFDEWRASNGDDVNPLDHERTVINLDTYTSSGQQWKEGKQTVIENLQWLLGEEPAGVTNPGPGRLDKGGAGENRFGSFLTRPRETGSMKVMAITPYNGFGDNLFGYLYYPADESGKPVNKNLPVVIYLHEYDYSKGFSSMSFDHEIQSVFENITKRGYVVFAFDMIGFGNRLEEGLHFYDRYPRWSKMGKMVADTKAAVDALTHLDFVDGSKIVVSGYSLGGTVALLSAALDERIAGVVSVAGFTPMRTNTLDRGTEGIMSYSHLHGLIPKLGFFVGHENQIPVDFEEIIASIAPRPALLIAPERDKDAHPGDIRDLVEKVKKVYELHDASENHVQLFMPDDYNRFSTVSRQKMYSWLEKLPDLPVVTSMDEPDTGKALAEDAAWCWFSDPRAVYHHGEKEAVYFGYINSKGDVKTQSLDLKSNETHEFTLHEKLQIDDHNVPAIVLLPDGKLLAFYCEHNGNIFMRKSKNPEDIRAWEEEVILLQKDAKNQYCYVNPVMLSEEDNRIYLFGRNVVRNDKGTYTDTRTYCIYSDDLGETWSKELNILDNLGLNSRQYFKVATDDRSRIDFLFTNGHPSQQENVSVHHMYYENGNFMQTDGSYIASFEKDKPVGIDQINKIHDAEKESVRAWIWDIVLDKENKPVITYTLYPSPTTHLYYHARWDGSKWIKNEIVDAGKYITILRENDKLREPHYSGGLVLDYNNPNTIFLSREINGTFEIEKRTINFRGDQTITPITSSSKADNLRPYLVAKKEKGPSLLLWMEGHYYHYTNFNTNIRLKVDE</sequence>
<dbReference type="InterPro" id="IPR029058">
    <property type="entry name" value="AB_hydrolase_fold"/>
</dbReference>
<keyword evidence="7" id="KW-1185">Reference proteome</keyword>
<dbReference type="Gene3D" id="3.40.50.1820">
    <property type="entry name" value="alpha/beta hydrolase"/>
    <property type="match status" value="2"/>
</dbReference>
<name>A0A1G4GAV7_9BACT</name>
<evidence type="ECO:0000256" key="2">
    <source>
        <dbReference type="ARBA" id="ARBA00022729"/>
    </source>
</evidence>
<dbReference type="Proteomes" id="UP000178485">
    <property type="component" value="Chromosome i"/>
</dbReference>
<dbReference type="RefSeq" id="WP_071137925.1">
    <property type="nucleotide sequence ID" value="NZ_LT608328.1"/>
</dbReference>
<feature type="domain" description="4-O-methyl-glucuronoyl methylesterase-like" evidence="5">
    <location>
        <begin position="118"/>
        <end position="332"/>
    </location>
</feature>
<protein>
    <submittedName>
        <fullName evidence="6">4-O-methyl-glucuronoyl methylesterase</fullName>
        <ecNumber evidence="6">3.1.1.-</ecNumber>
    </submittedName>
</protein>
<evidence type="ECO:0000256" key="3">
    <source>
        <dbReference type="ARBA" id="ARBA00022801"/>
    </source>
</evidence>
<evidence type="ECO:0000313" key="7">
    <source>
        <dbReference type="Proteomes" id="UP000178485"/>
    </source>
</evidence>
<reference evidence="6 7" key="1">
    <citation type="submission" date="2016-08" db="EMBL/GenBank/DDBJ databases">
        <authorList>
            <person name="Seilhamer J.J."/>
        </authorList>
    </citation>
    <scope>NUCLEOTIDE SEQUENCE [LARGE SCALE GENOMIC DNA]</scope>
    <source>
        <strain evidence="6">ING2-E5A</strain>
    </source>
</reference>
<dbReference type="InterPro" id="IPR050261">
    <property type="entry name" value="FrsA_esterase"/>
</dbReference>
<dbReference type="STRING" id="1642646.ING2E5A_2889"/>
<accession>A0A1G4GAV7</accession>
<dbReference type="CDD" id="cd15482">
    <property type="entry name" value="Sialidase_non-viral"/>
    <property type="match status" value="1"/>
</dbReference>
<dbReference type="SUPFAM" id="SSF50939">
    <property type="entry name" value="Sialidases"/>
    <property type="match status" value="1"/>
</dbReference>
<keyword evidence="2" id="KW-0732">Signal</keyword>
<keyword evidence="3 6" id="KW-0378">Hydrolase</keyword>
<gene>
    <name evidence="6" type="primary">cip2-2</name>
    <name evidence="6" type="ORF">ING2E5A_2889</name>
</gene>
<evidence type="ECO:0000259" key="5">
    <source>
        <dbReference type="Pfam" id="PF22244"/>
    </source>
</evidence>
<dbReference type="EMBL" id="LT608328">
    <property type="protein sequence ID" value="SCM59684.1"/>
    <property type="molecule type" value="Genomic_DNA"/>
</dbReference>
<dbReference type="Pfam" id="PF01738">
    <property type="entry name" value="DLH"/>
    <property type="match status" value="1"/>
</dbReference>
<evidence type="ECO:0000313" key="6">
    <source>
        <dbReference type="EMBL" id="SCM59684.1"/>
    </source>
</evidence>
<dbReference type="AlphaFoldDB" id="A0A1G4GAV7"/>